<evidence type="ECO:0000313" key="3">
    <source>
        <dbReference type="Proteomes" id="UP000285278"/>
    </source>
</evidence>
<dbReference type="NCBIfam" id="TIGR03930">
    <property type="entry name" value="WXG100_ESAT6"/>
    <property type="match status" value="1"/>
</dbReference>
<organism evidence="2 3">
    <name type="scientific">Corynebacterium falsenii</name>
    <dbReference type="NCBI Taxonomy" id="108486"/>
    <lineage>
        <taxon>Bacteria</taxon>
        <taxon>Bacillati</taxon>
        <taxon>Actinomycetota</taxon>
        <taxon>Actinomycetes</taxon>
        <taxon>Mycobacteriales</taxon>
        <taxon>Corynebacteriaceae</taxon>
        <taxon>Corynebacterium</taxon>
    </lineage>
</organism>
<proteinExistence type="inferred from homology"/>
<protein>
    <recommendedName>
        <fullName evidence="1">ESAT-6-like protein</fullName>
    </recommendedName>
</protein>
<dbReference type="Proteomes" id="UP000285278">
    <property type="component" value="Unassembled WGS sequence"/>
</dbReference>
<keyword evidence="3" id="KW-1185">Reference proteome</keyword>
<dbReference type="STRING" id="1451189.CFAL_09565"/>
<dbReference type="SUPFAM" id="SSF140453">
    <property type="entry name" value="EsxAB dimer-like"/>
    <property type="match status" value="1"/>
</dbReference>
<dbReference type="Pfam" id="PF06013">
    <property type="entry name" value="WXG100"/>
    <property type="match status" value="1"/>
</dbReference>
<dbReference type="OrthoDB" id="3387628at2"/>
<evidence type="ECO:0000313" key="2">
    <source>
        <dbReference type="EMBL" id="RIX36850.1"/>
    </source>
</evidence>
<dbReference type="InterPro" id="IPR010310">
    <property type="entry name" value="T7SS_ESAT-6-like"/>
</dbReference>
<dbReference type="Gene3D" id="1.10.287.1060">
    <property type="entry name" value="ESAT-6-like"/>
    <property type="match status" value="1"/>
</dbReference>
<dbReference type="RefSeq" id="WP_119664159.1">
    <property type="nucleotide sequence ID" value="NZ_CP083647.1"/>
</dbReference>
<evidence type="ECO:0000256" key="1">
    <source>
        <dbReference type="RuleBase" id="RU362001"/>
    </source>
</evidence>
<reference evidence="2 3" key="1">
    <citation type="submission" date="2018-09" db="EMBL/GenBank/DDBJ databases">
        <title>Optimization and identification of Corynebacterium falsenii FN1-14 from fish paste.</title>
        <authorList>
            <person name="Daroonpunt R."/>
            <person name="Tanasupawat S."/>
        </authorList>
    </citation>
    <scope>NUCLEOTIDE SEQUENCE [LARGE SCALE GENOMIC DNA]</scope>
    <source>
        <strain evidence="2 3">FN1-14</strain>
    </source>
</reference>
<dbReference type="EMBL" id="QXJK01000001">
    <property type="protein sequence ID" value="RIX36850.1"/>
    <property type="molecule type" value="Genomic_DNA"/>
</dbReference>
<accession>A0A418QA05</accession>
<name>A0A418QA05_9CORY</name>
<comment type="similarity">
    <text evidence="1">Belongs to the WXG100 family.</text>
</comment>
<dbReference type="InterPro" id="IPR036689">
    <property type="entry name" value="ESAT-6-like_sf"/>
</dbReference>
<gene>
    <name evidence="2" type="ORF">D3M95_01200</name>
</gene>
<sequence length="93" mass="10376">MIQYNFASINQAADDINRTSASIDQLLGDLKRDLQPMVSEWEGSSADSYRAAQQKWDNAAQEINEILAQISVTVRQANDRMSEINTNAANSWA</sequence>
<comment type="caution">
    <text evidence="2">The sequence shown here is derived from an EMBL/GenBank/DDBJ whole genome shotgun (WGS) entry which is preliminary data.</text>
</comment>
<dbReference type="AlphaFoldDB" id="A0A418QA05"/>